<feature type="non-terminal residue" evidence="3">
    <location>
        <position position="1"/>
    </location>
</feature>
<dbReference type="PANTHER" id="PTHR30535">
    <property type="entry name" value="VITAMIN B12-BINDING PROTEIN"/>
    <property type="match status" value="1"/>
</dbReference>
<evidence type="ECO:0000256" key="1">
    <source>
        <dbReference type="ARBA" id="ARBA00008814"/>
    </source>
</evidence>
<accession>A0A9D1DRT9</accession>
<proteinExistence type="inferred from homology"/>
<reference evidence="3" key="2">
    <citation type="journal article" date="2021" name="PeerJ">
        <title>Extensive microbial diversity within the chicken gut microbiome revealed by metagenomics and culture.</title>
        <authorList>
            <person name="Gilroy R."/>
            <person name="Ravi A."/>
            <person name="Getino M."/>
            <person name="Pursley I."/>
            <person name="Horton D.L."/>
            <person name="Alikhan N.F."/>
            <person name="Baker D."/>
            <person name="Gharbi K."/>
            <person name="Hall N."/>
            <person name="Watson M."/>
            <person name="Adriaenssens E.M."/>
            <person name="Foster-Nyarko E."/>
            <person name="Jarju S."/>
            <person name="Secka A."/>
            <person name="Antonio M."/>
            <person name="Oren A."/>
            <person name="Chaudhuri R.R."/>
            <person name="La Ragione R."/>
            <person name="Hildebrand F."/>
            <person name="Pallen M.J."/>
        </authorList>
    </citation>
    <scope>NUCLEOTIDE SEQUENCE</scope>
    <source>
        <strain evidence="3">ChiSjej1B19-7085</strain>
    </source>
</reference>
<organism evidence="3 4">
    <name type="scientific">Candidatus Gallacutalibacter pullicola</name>
    <dbReference type="NCBI Taxonomy" id="2840830"/>
    <lineage>
        <taxon>Bacteria</taxon>
        <taxon>Bacillati</taxon>
        <taxon>Bacillota</taxon>
        <taxon>Clostridia</taxon>
        <taxon>Eubacteriales</taxon>
        <taxon>Candidatus Gallacutalibacter</taxon>
    </lineage>
</organism>
<sequence length="322" mass="36113">RVVVTDIYPLASVLTVFLGSAEKLVGIHPVSMSAAESGLLGEIFPEILNAETGFMTGSDLNIEELLMLDPDVVFYTAGNTELKSALDNAGIPAVGVSPSKWDYDILETYDQWIALLSQIFPEHAKTDMISEYSQEIYDMVQERVADIPEEEKKEILFLFQYSDQQMITSGKNFFGQFWAEAVGGHNAAEEVEADNSNAVISMEQVYQWNPDVIFITNFTPVQPEDLYQNAIGGDDWSSVEAVKTQQVYKLPLGTYRSYTPSADTPVTLLWMAQKVYPELFEDIDITAEVRDYYQELYGIELTDEQIDRMYNPSSSAADGFQS</sequence>
<evidence type="ECO:0000313" key="4">
    <source>
        <dbReference type="Proteomes" id="UP000886785"/>
    </source>
</evidence>
<dbReference type="InterPro" id="IPR050902">
    <property type="entry name" value="ABC_Transporter_SBP"/>
</dbReference>
<dbReference type="PROSITE" id="PS50983">
    <property type="entry name" value="FE_B12_PBP"/>
    <property type="match status" value="1"/>
</dbReference>
<comment type="similarity">
    <text evidence="1">Belongs to the bacterial solute-binding protein 8 family.</text>
</comment>
<evidence type="ECO:0000259" key="2">
    <source>
        <dbReference type="PROSITE" id="PS50983"/>
    </source>
</evidence>
<dbReference type="PANTHER" id="PTHR30535:SF34">
    <property type="entry name" value="MOLYBDATE-BINDING PROTEIN MOLA"/>
    <property type="match status" value="1"/>
</dbReference>
<dbReference type="Proteomes" id="UP000886785">
    <property type="component" value="Unassembled WGS sequence"/>
</dbReference>
<dbReference type="Pfam" id="PF01497">
    <property type="entry name" value="Peripla_BP_2"/>
    <property type="match status" value="1"/>
</dbReference>
<dbReference type="AlphaFoldDB" id="A0A9D1DRT9"/>
<protein>
    <submittedName>
        <fullName evidence="3">ABC transporter substrate-binding protein</fullName>
    </submittedName>
</protein>
<feature type="domain" description="Fe/B12 periplasmic-binding" evidence="2">
    <location>
        <begin position="1"/>
        <end position="279"/>
    </location>
</feature>
<name>A0A9D1DRT9_9FIRM</name>
<dbReference type="EMBL" id="DVHF01000118">
    <property type="protein sequence ID" value="HIR57930.1"/>
    <property type="molecule type" value="Genomic_DNA"/>
</dbReference>
<dbReference type="Gene3D" id="3.40.50.1980">
    <property type="entry name" value="Nitrogenase molybdenum iron protein domain"/>
    <property type="match status" value="2"/>
</dbReference>
<evidence type="ECO:0000313" key="3">
    <source>
        <dbReference type="EMBL" id="HIR57930.1"/>
    </source>
</evidence>
<comment type="caution">
    <text evidence="3">The sequence shown here is derived from an EMBL/GenBank/DDBJ whole genome shotgun (WGS) entry which is preliminary data.</text>
</comment>
<gene>
    <name evidence="3" type="ORF">IAA54_09700</name>
</gene>
<reference evidence="3" key="1">
    <citation type="submission" date="2020-10" db="EMBL/GenBank/DDBJ databases">
        <authorList>
            <person name="Gilroy R."/>
        </authorList>
    </citation>
    <scope>NUCLEOTIDE SEQUENCE</scope>
    <source>
        <strain evidence="3">ChiSjej1B19-7085</strain>
    </source>
</reference>
<dbReference type="SUPFAM" id="SSF53807">
    <property type="entry name" value="Helical backbone' metal receptor"/>
    <property type="match status" value="1"/>
</dbReference>
<dbReference type="InterPro" id="IPR002491">
    <property type="entry name" value="ABC_transptr_periplasmic_BD"/>
</dbReference>